<keyword evidence="4" id="KW-1185">Reference proteome</keyword>
<dbReference type="InterPro" id="IPR012337">
    <property type="entry name" value="RNaseH-like_sf"/>
</dbReference>
<feature type="domain" description="Integrase catalytic" evidence="2">
    <location>
        <begin position="283"/>
        <end position="495"/>
    </location>
</feature>
<dbReference type="AlphaFoldDB" id="A0AA37TJ00"/>
<dbReference type="GO" id="GO:0015074">
    <property type="term" value="P:DNA integration"/>
    <property type="evidence" value="ECO:0007669"/>
    <property type="project" value="InterPro"/>
</dbReference>
<evidence type="ECO:0000259" key="2">
    <source>
        <dbReference type="PROSITE" id="PS50994"/>
    </source>
</evidence>
<protein>
    <recommendedName>
        <fullName evidence="2">Integrase catalytic domain-containing protein</fullName>
    </recommendedName>
</protein>
<reference evidence="4" key="1">
    <citation type="journal article" date="2019" name="Int. J. Syst. Evol. Microbiol.">
        <title>The Global Catalogue of Microorganisms (GCM) 10K type strain sequencing project: providing services to taxonomists for standard genome sequencing and annotation.</title>
        <authorList>
            <consortium name="The Broad Institute Genomics Platform"/>
            <consortium name="The Broad Institute Genome Sequencing Center for Infectious Disease"/>
            <person name="Wu L."/>
            <person name="Ma J."/>
        </authorList>
    </citation>
    <scope>NUCLEOTIDE SEQUENCE [LARGE SCALE GENOMIC DNA]</scope>
    <source>
        <strain evidence="4">NBRC 103632</strain>
    </source>
</reference>
<evidence type="ECO:0000313" key="4">
    <source>
        <dbReference type="Proteomes" id="UP001157440"/>
    </source>
</evidence>
<feature type="compositionally biased region" description="Low complexity" evidence="1">
    <location>
        <begin position="700"/>
        <end position="728"/>
    </location>
</feature>
<feature type="compositionally biased region" description="Low complexity" evidence="1">
    <location>
        <begin position="678"/>
        <end position="690"/>
    </location>
</feature>
<dbReference type="Gene3D" id="3.30.420.10">
    <property type="entry name" value="Ribonuclease H-like superfamily/Ribonuclease H"/>
    <property type="match status" value="1"/>
</dbReference>
<dbReference type="PANTHER" id="PTHR35004">
    <property type="entry name" value="TRANSPOSASE RV3428C-RELATED"/>
    <property type="match status" value="1"/>
</dbReference>
<evidence type="ECO:0000313" key="3">
    <source>
        <dbReference type="EMBL" id="GLS72465.1"/>
    </source>
</evidence>
<dbReference type="RefSeq" id="WP_050735136.1">
    <property type="nucleotide sequence ID" value="NZ_BPQZ01000004.1"/>
</dbReference>
<accession>A0AA37TJ00</accession>
<evidence type="ECO:0000256" key="1">
    <source>
        <dbReference type="SAM" id="MobiDB-lite"/>
    </source>
</evidence>
<organism evidence="3 4">
    <name type="scientific">Methylobacterium tardum</name>
    <dbReference type="NCBI Taxonomy" id="374432"/>
    <lineage>
        <taxon>Bacteria</taxon>
        <taxon>Pseudomonadati</taxon>
        <taxon>Pseudomonadota</taxon>
        <taxon>Alphaproteobacteria</taxon>
        <taxon>Hyphomicrobiales</taxon>
        <taxon>Methylobacteriaceae</taxon>
        <taxon>Methylobacterium</taxon>
    </lineage>
</organism>
<proteinExistence type="predicted"/>
<feature type="region of interest" description="Disordered" evidence="1">
    <location>
        <begin position="662"/>
        <end position="753"/>
    </location>
</feature>
<dbReference type="PROSITE" id="PS50994">
    <property type="entry name" value="INTEGRASE"/>
    <property type="match status" value="1"/>
</dbReference>
<feature type="compositionally biased region" description="Acidic residues" evidence="1">
    <location>
        <begin position="740"/>
        <end position="753"/>
    </location>
</feature>
<comment type="caution">
    <text evidence="3">The sequence shown here is derived from an EMBL/GenBank/DDBJ whole genome shotgun (WGS) entry which is preliminary data.</text>
</comment>
<gene>
    <name evidence="3" type="ORF">GCM10007890_44800</name>
</gene>
<dbReference type="GO" id="GO:0003676">
    <property type="term" value="F:nucleic acid binding"/>
    <property type="evidence" value="ECO:0007669"/>
    <property type="project" value="InterPro"/>
</dbReference>
<name>A0AA37TJ00_9HYPH</name>
<dbReference type="InterPro" id="IPR001584">
    <property type="entry name" value="Integrase_cat-core"/>
</dbReference>
<sequence>MRGAALTMGACQIRLQADALVIVEGVYHKVLSRDEAGVTLRTLGARPVTVTKTHAELADLYFGEPRRLQLVEDTAAGLPQGVRDNLLRNIDTFDVRQQDAALMRLDYVQACDRCFAERTHRKVPKGYADIARLVAAERRQRAIENEGSHPDDVPLERVSGSSLKGWYGRWRKGGKSIVALIPLDDLKGRAGFRLDPEVEMIIAERVREDWLTRNGPPLSHVIVFIQGRIERENKTRTVPFDVPDGMTIRRWVKANVSQFDVIYHREGPAAAEQAFRHVKKAPQATRPLEIVEVDHTPLDVLVLEGDGTPARDRRRKDKRTRRVWLTVAICAATRMIVGFHLSDERPSWTSVMHCLRMAVLPKDLTGIRVDTAWPVFGVPEVVKLDNGKEFHSRSMKAAAGQLRFELRYMPRRKPHLKGKVERALGTIARDFCAYLPGRTFRDVRERGDYDSVGQAALTLAQLVEFFTIWVVDIYHNRKHGGLLGRTPLLRWQDLAGYGTRLPPSADDLDPLIALVVPRTIQRNGITFLGLTYQSDELKGVRRRKGFHFGDEFLVKADASDLGHLLVLVDEEAGWIKVPCEDGLADGTSLAEWRDVVRTARRMTQEGQRVARATLVRAMELLRAECRKAGVKPKRLASADVDWFRDHADDPMFEVAWDVADEGAHEEERLRTRRPRKAAPPAAADAAPAPRVGQGGRKTAPRPASAPQDAPQDAAPAARPAGPRPVAAEADPRSVTADVGAEFDPDDPDNWTAE</sequence>
<dbReference type="Proteomes" id="UP001157440">
    <property type="component" value="Unassembled WGS sequence"/>
</dbReference>
<dbReference type="SUPFAM" id="SSF53098">
    <property type="entry name" value="Ribonuclease H-like"/>
    <property type="match status" value="1"/>
</dbReference>
<dbReference type="InterPro" id="IPR036397">
    <property type="entry name" value="RNaseH_sf"/>
</dbReference>
<dbReference type="EMBL" id="BSPL01000023">
    <property type="protein sequence ID" value="GLS72465.1"/>
    <property type="molecule type" value="Genomic_DNA"/>
</dbReference>
<dbReference type="PANTHER" id="PTHR35004:SF6">
    <property type="entry name" value="TRANSPOSASE"/>
    <property type="match status" value="1"/>
</dbReference>